<organism evidence="4 5">
    <name type="scientific">Herbidospora galbida</name>
    <dbReference type="NCBI Taxonomy" id="2575442"/>
    <lineage>
        <taxon>Bacteria</taxon>
        <taxon>Bacillati</taxon>
        <taxon>Actinomycetota</taxon>
        <taxon>Actinomycetes</taxon>
        <taxon>Streptosporangiales</taxon>
        <taxon>Streptosporangiaceae</taxon>
        <taxon>Herbidospora</taxon>
    </lineage>
</organism>
<dbReference type="InterPro" id="IPR029475">
    <property type="entry name" value="DUF6807"/>
</dbReference>
<dbReference type="EMBL" id="SZQA01000046">
    <property type="protein sequence ID" value="TKK81191.1"/>
    <property type="molecule type" value="Genomic_DNA"/>
</dbReference>
<dbReference type="InterPro" id="IPR036291">
    <property type="entry name" value="NAD(P)-bd_dom_sf"/>
</dbReference>
<dbReference type="PANTHER" id="PTHR43818:SF11">
    <property type="entry name" value="BCDNA.GH03377"/>
    <property type="match status" value="1"/>
</dbReference>
<comment type="caution">
    <text evidence="4">The sequence shown here is derived from an EMBL/GenBank/DDBJ whole genome shotgun (WGS) entry which is preliminary data.</text>
</comment>
<gene>
    <name evidence="4" type="ORF">FDA94_33525</name>
</gene>
<dbReference type="GO" id="GO:0016491">
    <property type="term" value="F:oxidoreductase activity"/>
    <property type="evidence" value="ECO:0007669"/>
    <property type="project" value="UniProtKB-KW"/>
</dbReference>
<feature type="domain" description="GFO/IDH/MocA-like oxidoreductase" evidence="3">
    <location>
        <begin position="141"/>
        <end position="270"/>
    </location>
</feature>
<evidence type="ECO:0000313" key="5">
    <source>
        <dbReference type="Proteomes" id="UP000308705"/>
    </source>
</evidence>
<proteinExistence type="predicted"/>
<name>A0A4U3LYB8_9ACTN</name>
<dbReference type="RefSeq" id="WP_137251082.1">
    <property type="nucleotide sequence ID" value="NZ_SZQA01000046.1"/>
</dbReference>
<feature type="domain" description="Gfo/Idh/MocA-like oxidoreductase N-terminal" evidence="2">
    <location>
        <begin position="61"/>
        <end position="131"/>
    </location>
</feature>
<dbReference type="OrthoDB" id="9812981at2"/>
<evidence type="ECO:0000313" key="4">
    <source>
        <dbReference type="EMBL" id="TKK81191.1"/>
    </source>
</evidence>
<dbReference type="Gene3D" id="3.30.360.10">
    <property type="entry name" value="Dihydrodipicolinate Reductase, domain 2"/>
    <property type="match status" value="1"/>
</dbReference>
<evidence type="ECO:0000256" key="1">
    <source>
        <dbReference type="ARBA" id="ARBA00023002"/>
    </source>
</evidence>
<dbReference type="Gene3D" id="3.40.50.720">
    <property type="entry name" value="NAD(P)-binding Rossmann-like Domain"/>
    <property type="match status" value="1"/>
</dbReference>
<dbReference type="Pfam" id="PF01408">
    <property type="entry name" value="GFO_IDH_MocA"/>
    <property type="match status" value="1"/>
</dbReference>
<dbReference type="SUPFAM" id="SSF51735">
    <property type="entry name" value="NAD(P)-binding Rossmann-fold domains"/>
    <property type="match status" value="1"/>
</dbReference>
<evidence type="ECO:0000259" key="2">
    <source>
        <dbReference type="Pfam" id="PF01408"/>
    </source>
</evidence>
<dbReference type="SUPFAM" id="SSF55347">
    <property type="entry name" value="Glyceraldehyde-3-phosphate dehydrogenase-like, C-terminal domain"/>
    <property type="match status" value="1"/>
</dbReference>
<dbReference type="GO" id="GO:0000166">
    <property type="term" value="F:nucleotide binding"/>
    <property type="evidence" value="ECO:0007669"/>
    <property type="project" value="InterPro"/>
</dbReference>
<dbReference type="AlphaFoldDB" id="A0A4U3LYB8"/>
<protein>
    <submittedName>
        <fullName evidence="4">Dehydrogenase</fullName>
    </submittedName>
</protein>
<dbReference type="Pfam" id="PF14100">
    <property type="entry name" value="DUF6807"/>
    <property type="match status" value="1"/>
</dbReference>
<dbReference type="Pfam" id="PF22725">
    <property type="entry name" value="GFO_IDH_MocA_C3"/>
    <property type="match status" value="1"/>
</dbReference>
<reference evidence="4 5" key="1">
    <citation type="submission" date="2019-04" db="EMBL/GenBank/DDBJ databases">
        <title>Herbidospora sp. NEAU-GS14.nov., a novel actinomycete isolated from soil.</title>
        <authorList>
            <person name="Han L."/>
        </authorList>
    </citation>
    <scope>NUCLEOTIDE SEQUENCE [LARGE SCALE GENOMIC DNA]</scope>
    <source>
        <strain evidence="4 5">NEAU-GS14</strain>
    </source>
</reference>
<sequence length="654" mass="71007">MMNGTTTRTVPVVLAGAYGHGWWHLENLRRLTDGGLVRLAGVCDVREIEPGLLRGLGSPEQSTDLGRLIERTGAEVTILVTPIQTHRDLAIRALEAGSHLLLEKPPASTLAGFHEIEAAVQRTGLACQVGFQSLGSAAIPAIRRLVAEGVIGRVRGIGVAGAWERPSAYFTRSAWAGRRRAGRVDVMDGALTNPFAHAVATALAVAGKGAADDVADIDAELFHANPIEADDTSCLRIRLSDGPPITIAVTLTADRRHEPYVTVHGTEGRITLTYTLDRVRVESRARGVSTTTYARADLLENLVSHVRDGGPLLVPLHRTGAFMRVLEEIRLAPDPLPIPDAHQEIEHENGVVVRRTIPGVANLTARSAEHLALFSELDVPWAAPRAVLKVAGQAVAEYNWRPELATTLSPRPYLHPVRTLRGVPVTEVNPADHVHHLGASIAVADVSGRNFWGGRTYVRGRGPTWLNNHGVQNHVAFTRRDEHAFTETLRWTGVDGLDLIEENRRVTARPLSRGWALDVEFTLTNLTREPLTIESSATKGRAGAGYGGFFWRAPGASADRAAFTAWGDEPHGSRAPWLAMSADDWTLVFVQDADPWFVRIDEYPGAGPALAWETPLVVERGLTRRIVTIIADGRLTPAEAAALVTDIGDIQRER</sequence>
<dbReference type="InterPro" id="IPR000683">
    <property type="entry name" value="Gfo/Idh/MocA-like_OxRdtase_N"/>
</dbReference>
<keyword evidence="1" id="KW-0560">Oxidoreductase</keyword>
<keyword evidence="5" id="KW-1185">Reference proteome</keyword>
<dbReference type="InterPro" id="IPR050463">
    <property type="entry name" value="Gfo/Idh/MocA_oxidrdct_glycsds"/>
</dbReference>
<dbReference type="Proteomes" id="UP000308705">
    <property type="component" value="Unassembled WGS sequence"/>
</dbReference>
<evidence type="ECO:0000259" key="3">
    <source>
        <dbReference type="Pfam" id="PF22725"/>
    </source>
</evidence>
<dbReference type="InterPro" id="IPR055170">
    <property type="entry name" value="GFO_IDH_MocA-like_dom"/>
</dbReference>
<dbReference type="PANTHER" id="PTHR43818">
    <property type="entry name" value="BCDNA.GH03377"/>
    <property type="match status" value="1"/>
</dbReference>
<accession>A0A4U3LYB8</accession>